<accession>A0A6A4WKB6</accession>
<feature type="transmembrane region" description="Helical" evidence="7">
    <location>
        <begin position="300"/>
        <end position="321"/>
    </location>
</feature>
<feature type="compositionally biased region" description="Basic and acidic residues" evidence="6">
    <location>
        <begin position="17"/>
        <end position="27"/>
    </location>
</feature>
<evidence type="ECO:0000256" key="7">
    <source>
        <dbReference type="SAM" id="Phobius"/>
    </source>
</evidence>
<evidence type="ECO:0000313" key="8">
    <source>
        <dbReference type="EMBL" id="KAF0303092.1"/>
    </source>
</evidence>
<sequence length="395" mass="43436">MRISVSPPAAEYVSEEDMSRSGAEDVPHRERLPSRAFVTLLRVTGLCALPGWPGHLWSGLLYALQTGLTYRLLRLSLLVFTSLRTAGTPLFQALFKSRYVAAPNLLQWLALTVGFLWGRRRYDAVLHDIFSALTDIEKLTTVAGKCKRAHRAGEYMWAAVLLLTTTYAIQGGLSAAPVCREKSALLCAYKLGETVLYGYNFLALELLVMKFAFVGLLVNSGFSDINRELEALASSGCEDAHLHGLGRLQRRLSDIFTRLTSDMTSELVLVMSYGILVEIVLALTAINLPSLEAGSLMRLLLPLSAALVALAGLCETCQLLLSRLGDCRDLLLQLEWQHPRLAGPCQLLLRSVSRDLETLGDLGLFSARRSTMLSVTSTIVTYIIVMAQFQHSESG</sequence>
<evidence type="ECO:0000256" key="4">
    <source>
        <dbReference type="ARBA" id="ARBA00022989"/>
    </source>
</evidence>
<feature type="transmembrane region" description="Helical" evidence="7">
    <location>
        <begin position="267"/>
        <end position="288"/>
    </location>
</feature>
<dbReference type="GO" id="GO:0050909">
    <property type="term" value="P:sensory perception of taste"/>
    <property type="evidence" value="ECO:0007669"/>
    <property type="project" value="InterPro"/>
</dbReference>
<dbReference type="GO" id="GO:0005886">
    <property type="term" value="C:plasma membrane"/>
    <property type="evidence" value="ECO:0007669"/>
    <property type="project" value="UniProtKB-SubCell"/>
</dbReference>
<evidence type="ECO:0000313" key="9">
    <source>
        <dbReference type="Proteomes" id="UP000440578"/>
    </source>
</evidence>
<evidence type="ECO:0000256" key="5">
    <source>
        <dbReference type="ARBA" id="ARBA00023136"/>
    </source>
</evidence>
<keyword evidence="3 7" id="KW-0812">Transmembrane</keyword>
<keyword evidence="2" id="KW-1003">Cell membrane</keyword>
<comment type="caution">
    <text evidence="8">The sequence shown here is derived from an EMBL/GenBank/DDBJ whole genome shotgun (WGS) entry which is preliminary data.</text>
</comment>
<dbReference type="AlphaFoldDB" id="A0A6A4WKB6"/>
<proteinExistence type="predicted"/>
<dbReference type="Pfam" id="PF08395">
    <property type="entry name" value="7tm_7"/>
    <property type="match status" value="1"/>
</dbReference>
<organism evidence="8 9">
    <name type="scientific">Amphibalanus amphitrite</name>
    <name type="common">Striped barnacle</name>
    <name type="synonym">Balanus amphitrite</name>
    <dbReference type="NCBI Taxonomy" id="1232801"/>
    <lineage>
        <taxon>Eukaryota</taxon>
        <taxon>Metazoa</taxon>
        <taxon>Ecdysozoa</taxon>
        <taxon>Arthropoda</taxon>
        <taxon>Crustacea</taxon>
        <taxon>Multicrustacea</taxon>
        <taxon>Cirripedia</taxon>
        <taxon>Thoracica</taxon>
        <taxon>Thoracicalcarea</taxon>
        <taxon>Balanomorpha</taxon>
        <taxon>Balanoidea</taxon>
        <taxon>Balanidae</taxon>
        <taxon>Amphibalaninae</taxon>
        <taxon>Amphibalanus</taxon>
    </lineage>
</organism>
<keyword evidence="5 7" id="KW-0472">Membrane</keyword>
<feature type="region of interest" description="Disordered" evidence="6">
    <location>
        <begin position="1"/>
        <end position="27"/>
    </location>
</feature>
<gene>
    <name evidence="8" type="ORF">FJT64_024909</name>
</gene>
<keyword evidence="9" id="KW-1185">Reference proteome</keyword>
<dbReference type="Proteomes" id="UP000440578">
    <property type="component" value="Unassembled WGS sequence"/>
</dbReference>
<evidence type="ECO:0000256" key="1">
    <source>
        <dbReference type="ARBA" id="ARBA00004651"/>
    </source>
</evidence>
<dbReference type="InterPro" id="IPR013604">
    <property type="entry name" value="7TM_chemorcpt"/>
</dbReference>
<evidence type="ECO:0000256" key="6">
    <source>
        <dbReference type="SAM" id="MobiDB-lite"/>
    </source>
</evidence>
<feature type="transmembrane region" description="Helical" evidence="7">
    <location>
        <begin position="155"/>
        <end position="176"/>
    </location>
</feature>
<keyword evidence="4 7" id="KW-1133">Transmembrane helix</keyword>
<feature type="transmembrane region" description="Helical" evidence="7">
    <location>
        <begin position="196"/>
        <end position="218"/>
    </location>
</feature>
<feature type="transmembrane region" description="Helical" evidence="7">
    <location>
        <begin position="101"/>
        <end position="118"/>
    </location>
</feature>
<comment type="subcellular location">
    <subcellularLocation>
        <location evidence="1">Cell membrane</location>
        <topology evidence="1">Multi-pass membrane protein</topology>
    </subcellularLocation>
</comment>
<reference evidence="8 9" key="1">
    <citation type="submission" date="2019-07" db="EMBL/GenBank/DDBJ databases">
        <title>Draft genome assembly of a fouling barnacle, Amphibalanus amphitrite (Darwin, 1854): The first reference genome for Thecostraca.</title>
        <authorList>
            <person name="Kim W."/>
        </authorList>
    </citation>
    <scope>NUCLEOTIDE SEQUENCE [LARGE SCALE GENOMIC DNA]</scope>
    <source>
        <strain evidence="8">SNU_AA5</strain>
        <tissue evidence="8">Soma without cirri and trophi</tissue>
    </source>
</reference>
<evidence type="ECO:0000256" key="3">
    <source>
        <dbReference type="ARBA" id="ARBA00022692"/>
    </source>
</evidence>
<evidence type="ECO:0008006" key="10">
    <source>
        <dbReference type="Google" id="ProtNLM"/>
    </source>
</evidence>
<protein>
    <recommendedName>
        <fullName evidence="10">Gustatory receptor</fullName>
    </recommendedName>
</protein>
<evidence type="ECO:0000256" key="2">
    <source>
        <dbReference type="ARBA" id="ARBA00022475"/>
    </source>
</evidence>
<dbReference type="EMBL" id="VIIS01000976">
    <property type="protein sequence ID" value="KAF0303092.1"/>
    <property type="molecule type" value="Genomic_DNA"/>
</dbReference>
<name>A0A6A4WKB6_AMPAM</name>